<dbReference type="PANTHER" id="PTHR35010">
    <property type="entry name" value="BLL4672 PROTEIN-RELATED"/>
    <property type="match status" value="1"/>
</dbReference>
<feature type="domain" description="HTH cro/C1-type" evidence="1">
    <location>
        <begin position="45"/>
        <end position="92"/>
    </location>
</feature>
<protein>
    <submittedName>
        <fullName evidence="2">Helix-turn-helix transcriptional regulator</fullName>
    </submittedName>
</protein>
<sequence length="292" mass="32626">MREVHILKSMDDDGRELGAFLRSRRARVAPDSVGITVGTRRRVPGLRREELAQLAGISVDYYVRLEQGRATQPSPEILDALADVLGLGRTEREHLRALTGAPRKVRRSSRRRPERVRPELQRLLDAMYGLPALITGHRQDILAWNRLGSELFGGLGDGRRDHNNARYLFLDPASRETFPDWEQRARETVAVLRLAAGRHADDERLRELVGELSVRSEDFGALWASADVMVCGSGTKRFRHPAVGELTLRYETLQLPVSAGQAGQELHVYNAGEDGGAEEALRLLGTWTASPR</sequence>
<reference evidence="3" key="1">
    <citation type="journal article" date="2019" name="Int. J. Syst. Evol. Microbiol.">
        <title>The Global Catalogue of Microorganisms (GCM) 10K type strain sequencing project: providing services to taxonomists for standard genome sequencing and annotation.</title>
        <authorList>
            <consortium name="The Broad Institute Genomics Platform"/>
            <consortium name="The Broad Institute Genome Sequencing Center for Infectious Disease"/>
            <person name="Wu L."/>
            <person name="Ma J."/>
        </authorList>
    </citation>
    <scope>NUCLEOTIDE SEQUENCE [LARGE SCALE GENOMIC DNA]</scope>
    <source>
        <strain evidence="3">JCM 17933</strain>
    </source>
</reference>
<dbReference type="SMART" id="SM00530">
    <property type="entry name" value="HTH_XRE"/>
    <property type="match status" value="1"/>
</dbReference>
<dbReference type="InterPro" id="IPR041413">
    <property type="entry name" value="MLTR_LBD"/>
</dbReference>
<dbReference type="PROSITE" id="PS50943">
    <property type="entry name" value="HTH_CROC1"/>
    <property type="match status" value="1"/>
</dbReference>
<dbReference type="Pfam" id="PF17765">
    <property type="entry name" value="MLTR_LBD"/>
    <property type="match status" value="1"/>
</dbReference>
<organism evidence="2 3">
    <name type="scientific">Actinoallomurus oryzae</name>
    <dbReference type="NCBI Taxonomy" id="502180"/>
    <lineage>
        <taxon>Bacteria</taxon>
        <taxon>Bacillati</taxon>
        <taxon>Actinomycetota</taxon>
        <taxon>Actinomycetes</taxon>
        <taxon>Streptosporangiales</taxon>
        <taxon>Thermomonosporaceae</taxon>
        <taxon>Actinoallomurus</taxon>
    </lineage>
</organism>
<dbReference type="CDD" id="cd00093">
    <property type="entry name" value="HTH_XRE"/>
    <property type="match status" value="1"/>
</dbReference>
<dbReference type="Proteomes" id="UP001500503">
    <property type="component" value="Unassembled WGS sequence"/>
</dbReference>
<accession>A0ABP8QQF5</accession>
<proteinExistence type="predicted"/>
<dbReference type="SUPFAM" id="SSF47413">
    <property type="entry name" value="lambda repressor-like DNA-binding domains"/>
    <property type="match status" value="1"/>
</dbReference>
<dbReference type="PANTHER" id="PTHR35010:SF2">
    <property type="entry name" value="BLL4672 PROTEIN"/>
    <property type="match status" value="1"/>
</dbReference>
<keyword evidence="3" id="KW-1185">Reference proteome</keyword>
<dbReference type="Gene3D" id="1.10.260.40">
    <property type="entry name" value="lambda repressor-like DNA-binding domains"/>
    <property type="match status" value="1"/>
</dbReference>
<gene>
    <name evidence="2" type="ORF">GCM10023191_064840</name>
</gene>
<name>A0ABP8QQF5_9ACTN</name>
<dbReference type="EMBL" id="BAABHF010000040">
    <property type="protein sequence ID" value="GAA4506984.1"/>
    <property type="molecule type" value="Genomic_DNA"/>
</dbReference>
<dbReference type="Gene3D" id="3.30.450.180">
    <property type="match status" value="1"/>
</dbReference>
<evidence type="ECO:0000313" key="3">
    <source>
        <dbReference type="Proteomes" id="UP001500503"/>
    </source>
</evidence>
<comment type="caution">
    <text evidence="2">The sequence shown here is derived from an EMBL/GenBank/DDBJ whole genome shotgun (WGS) entry which is preliminary data.</text>
</comment>
<evidence type="ECO:0000313" key="2">
    <source>
        <dbReference type="EMBL" id="GAA4506984.1"/>
    </source>
</evidence>
<dbReference type="InterPro" id="IPR001387">
    <property type="entry name" value="Cro/C1-type_HTH"/>
</dbReference>
<dbReference type="InterPro" id="IPR010982">
    <property type="entry name" value="Lambda_DNA-bd_dom_sf"/>
</dbReference>
<evidence type="ECO:0000259" key="1">
    <source>
        <dbReference type="PROSITE" id="PS50943"/>
    </source>
</evidence>
<dbReference type="Pfam" id="PF13560">
    <property type="entry name" value="HTH_31"/>
    <property type="match status" value="1"/>
</dbReference>